<reference evidence="2 3" key="1">
    <citation type="submission" date="2024-02" db="EMBL/GenBank/DDBJ databases">
        <title>A draft genome for the cacao thread blight pathogen Marasmius crinis-equi.</title>
        <authorList>
            <person name="Cohen S.P."/>
            <person name="Baruah I.K."/>
            <person name="Amoako-Attah I."/>
            <person name="Bukari Y."/>
            <person name="Meinhardt L.W."/>
            <person name="Bailey B.A."/>
        </authorList>
    </citation>
    <scope>NUCLEOTIDE SEQUENCE [LARGE SCALE GENOMIC DNA]</scope>
    <source>
        <strain evidence="2 3">GH-76</strain>
    </source>
</reference>
<dbReference type="EMBL" id="JBAHYK010001736">
    <property type="protein sequence ID" value="KAL0566909.1"/>
    <property type="molecule type" value="Genomic_DNA"/>
</dbReference>
<protein>
    <submittedName>
        <fullName evidence="2">Uncharacterized protein</fullName>
    </submittedName>
</protein>
<accession>A0ABR3EVJ5</accession>
<feature type="region of interest" description="Disordered" evidence="1">
    <location>
        <begin position="375"/>
        <end position="453"/>
    </location>
</feature>
<gene>
    <name evidence="2" type="ORF">V5O48_015084</name>
</gene>
<dbReference type="Proteomes" id="UP001465976">
    <property type="component" value="Unassembled WGS sequence"/>
</dbReference>
<name>A0ABR3EVJ5_9AGAR</name>
<evidence type="ECO:0000313" key="2">
    <source>
        <dbReference type="EMBL" id="KAL0566909.1"/>
    </source>
</evidence>
<organism evidence="2 3">
    <name type="scientific">Marasmius crinis-equi</name>
    <dbReference type="NCBI Taxonomy" id="585013"/>
    <lineage>
        <taxon>Eukaryota</taxon>
        <taxon>Fungi</taxon>
        <taxon>Dikarya</taxon>
        <taxon>Basidiomycota</taxon>
        <taxon>Agaricomycotina</taxon>
        <taxon>Agaricomycetes</taxon>
        <taxon>Agaricomycetidae</taxon>
        <taxon>Agaricales</taxon>
        <taxon>Marasmiineae</taxon>
        <taxon>Marasmiaceae</taxon>
        <taxon>Marasmius</taxon>
    </lineage>
</organism>
<sequence>MSAPTVLSVWQTKDGIVETAATLVRTFCAPDRIEPHGKPVVFECKLAPMFPDKNSLERLSEDAKVRSRVVLNYRCLGVPHLALEVMVAVVNKSLKSKLPRMTKFEDVQGEFNANLQLLMSPAKDGLQDIHKIFATTDRNFFNFPVPKGPSNDNMTSIMNWISEELITDPDELAGSGLGSPGTIRGLLTMSKRNFDGLTSNQVQNERLVADVGILTYPSAGNERIRLSNVKMHVYVKEVSIAVGAVRRYEVGLRGCYYTQLYEPRQEGMRALKQTAFDNAIEEYETFVSEVHEFVQDTPNTAGIASKEPGLVARGFHQTGRATSIASEVPPRHPHWTGYQPTANYNAIGKKKKSLPPPINSGTMSDNAYRVHDKTVQTKSPVSFSSSTNPFNQPEGLYCESPRERWPSSSQEAGNLARGRSGSIMSTIVGSRRNTRGNSYCSDGPANDKSNTTEIAPSEGMMLATYGGQYDKSRTTDIRHLTGEHRQHASGKFRG</sequence>
<feature type="compositionally biased region" description="Polar residues" evidence="1">
    <location>
        <begin position="376"/>
        <end position="391"/>
    </location>
</feature>
<proteinExistence type="predicted"/>
<comment type="caution">
    <text evidence="2">The sequence shown here is derived from an EMBL/GenBank/DDBJ whole genome shotgun (WGS) entry which is preliminary data.</text>
</comment>
<evidence type="ECO:0000256" key="1">
    <source>
        <dbReference type="SAM" id="MobiDB-lite"/>
    </source>
</evidence>
<keyword evidence="3" id="KW-1185">Reference proteome</keyword>
<evidence type="ECO:0000313" key="3">
    <source>
        <dbReference type="Proteomes" id="UP001465976"/>
    </source>
</evidence>